<gene>
    <name evidence="1" type="ORF">TVG1020565</name>
</gene>
<organism evidence="1 2">
    <name type="scientific">Thermoplasma volcanium (strain ATCC 51530 / DSM 4299 / JCM 9571 / NBRC 15438 / GSS1)</name>
    <dbReference type="NCBI Taxonomy" id="273116"/>
    <lineage>
        <taxon>Archaea</taxon>
        <taxon>Methanobacteriati</taxon>
        <taxon>Thermoplasmatota</taxon>
        <taxon>Thermoplasmata</taxon>
        <taxon>Thermoplasmatales</taxon>
        <taxon>Thermoplasmataceae</taxon>
        <taxon>Thermoplasma</taxon>
    </lineage>
</organism>
<dbReference type="AlphaFoldDB" id="Q97A11"/>
<dbReference type="EMBL" id="BA000011">
    <property type="protein sequence ID" value="BAB60141.1"/>
    <property type="molecule type" value="Genomic_DNA"/>
</dbReference>
<proteinExistence type="predicted"/>
<sequence length="190" mass="19996">MMKIKKFLPLLAIAVLLPSVATASVIISNTYTVTTSGHAPGVYLTDGPNYVSANAYKYIYAPVSSGNPKNITSGSTIMVNYTYGSGTDYLLNVLEVNDNDVSGVMYLNGSLPSGISIYISNNSEAYLKGSANSPSLTVTNSTGPMTAYSFGSPINLVSGHTYYISFVIDASSFASGSTGSSSIAINYYYE</sequence>
<dbReference type="STRING" id="273116.gene:9381791"/>
<reference evidence="1 2" key="1">
    <citation type="journal article" date="1999" name="Proc. Jpn. Acad.">
        <title>Determination of the complete genomic DNA sequence of Thermoplasma volvanium GSS1.</title>
        <authorList>
            <person name="Kawashima T."/>
            <person name="Yamamoto Y."/>
            <person name="Aramaki H."/>
            <person name="Nunoshiba T."/>
            <person name="Kawamoto T."/>
            <person name="Watanabe K."/>
            <person name="Yamazaki M."/>
            <person name="Kanehori K."/>
            <person name="Amano N."/>
            <person name="Ohya Y."/>
            <person name="Makino K."/>
            <person name="Suzuki M."/>
        </authorList>
    </citation>
    <scope>NUCLEOTIDE SEQUENCE [LARGE SCALE GENOMIC DNA]</scope>
    <source>
        <strain evidence="2">ATCC 51530 / DSM 4299 / JCM 9571 / NBRC 15438 / GSS1</strain>
    </source>
</reference>
<dbReference type="Proteomes" id="UP000001017">
    <property type="component" value="Chromosome"/>
</dbReference>
<dbReference type="PaxDb" id="273116-14325216"/>
<dbReference type="KEGG" id="tvo:TVG1020565"/>
<keyword evidence="2" id="KW-1185">Reference proteome</keyword>
<evidence type="ECO:0000313" key="1">
    <source>
        <dbReference type="EMBL" id="BAB60141.1"/>
    </source>
</evidence>
<evidence type="ECO:0000313" key="2">
    <source>
        <dbReference type="Proteomes" id="UP000001017"/>
    </source>
</evidence>
<accession>Q97A11</accession>
<reference evidence="1 2" key="2">
    <citation type="journal article" date="2000" name="Proc. Natl. Acad. Sci. U.S.A.">
        <title>Archaeal adaptation to higher temperatures revealed by genomic sequence of Thermoplasma volcanium.</title>
        <authorList>
            <person name="Kawashima T."/>
            <person name="Amano N."/>
            <person name="Koike H."/>
            <person name="Makino S."/>
            <person name="Higuchi S."/>
            <person name="Kawashima-Ohya Y."/>
            <person name="Watanabe K."/>
            <person name="Yamazaki M."/>
            <person name="Kanehori K."/>
            <person name="Kawamoto T."/>
            <person name="Nunoshiba T."/>
            <person name="Yamamoto Y."/>
            <person name="Aramaki H."/>
            <person name="Makino K."/>
            <person name="Suzuki M."/>
        </authorList>
    </citation>
    <scope>NUCLEOTIDE SEQUENCE [LARGE SCALE GENOMIC DNA]</scope>
    <source>
        <strain evidence="2">ATCC 51530 / DSM 4299 / JCM 9571 / NBRC 15438 / GSS1</strain>
    </source>
</reference>
<protein>
    <submittedName>
        <fullName evidence="1">TVG1020565 protein</fullName>
    </submittedName>
</protein>
<name>Q97A11_THEVO</name>
<dbReference type="eggNOG" id="arCOG05347">
    <property type="taxonomic scope" value="Archaea"/>
</dbReference>
<dbReference type="HOGENOM" id="CLU_1425163_0_0_2"/>